<evidence type="ECO:0000313" key="18">
    <source>
        <dbReference type="Proteomes" id="UP000822369"/>
    </source>
</evidence>
<evidence type="ECO:0000256" key="7">
    <source>
        <dbReference type="PIRSR" id="PIRSR601548-10"/>
    </source>
</evidence>
<evidence type="ECO:0000256" key="6">
    <source>
        <dbReference type="PIRSR" id="PIRSR601548-1"/>
    </source>
</evidence>
<dbReference type="CDD" id="cd06461">
    <property type="entry name" value="M2_ACE"/>
    <property type="match status" value="1"/>
</dbReference>
<feature type="binding site" evidence="8">
    <location>
        <position position="519"/>
    </location>
    <ligand>
        <name>chloride</name>
        <dbReference type="ChEBI" id="CHEBI:17996"/>
        <label>1</label>
    </ligand>
</feature>
<dbReference type="Pfam" id="PF01401">
    <property type="entry name" value="Peptidase_M2"/>
    <property type="match status" value="1"/>
</dbReference>
<feature type="glycosylation site" description="N-linked (GlcNAc...) asparagine" evidence="11">
    <location>
        <position position="309"/>
    </location>
</feature>
<evidence type="ECO:0000256" key="2">
    <source>
        <dbReference type="ARBA" id="ARBA00008139"/>
    </source>
</evidence>
<feature type="disulfide bond" evidence="10 14">
    <location>
        <begin position="349"/>
        <end position="367"/>
    </location>
</feature>
<feature type="binding site" evidence="9">
    <location>
        <position position="408"/>
    </location>
    <ligand>
        <name>Zn(2+)</name>
        <dbReference type="ChEBI" id="CHEBI:29105"/>
        <label>1</label>
        <note>catalytic</note>
    </ligand>
</feature>
<feature type="binding site" evidence="13">
    <location>
        <position position="408"/>
    </location>
    <ligand>
        <name>Zn(2+)</name>
        <dbReference type="ChEBI" id="CHEBI:29105"/>
        <label>2</label>
        <note>catalytic</note>
    </ligand>
</feature>
<keyword evidence="9 15" id="KW-0479">Metal-binding</keyword>
<evidence type="ECO:0000256" key="14">
    <source>
        <dbReference type="PROSITE-ProRule" id="PRU01355"/>
    </source>
</evidence>
<dbReference type="PANTHER" id="PTHR10514:SF27">
    <property type="entry name" value="ANGIOTENSIN-CONVERTING ENZYME"/>
    <property type="match status" value="1"/>
</dbReference>
<dbReference type="GO" id="GO:0004180">
    <property type="term" value="F:carboxypeptidase activity"/>
    <property type="evidence" value="ECO:0007669"/>
    <property type="project" value="UniProtKB-KW"/>
</dbReference>
<dbReference type="InterPro" id="IPR001548">
    <property type="entry name" value="Peptidase_M2"/>
</dbReference>
<feature type="glycosylation site" description="N-linked (GlcNAc...) asparagine" evidence="7">
    <location>
        <position position="70"/>
    </location>
</feature>
<evidence type="ECO:0000256" key="13">
    <source>
        <dbReference type="PIRSR" id="PIRSR601548-8"/>
    </source>
</evidence>
<evidence type="ECO:0000256" key="1">
    <source>
        <dbReference type="ARBA" id="ARBA00001923"/>
    </source>
</evidence>
<dbReference type="GO" id="GO:0005886">
    <property type="term" value="C:plasma membrane"/>
    <property type="evidence" value="ECO:0007669"/>
    <property type="project" value="TreeGrafter"/>
</dbReference>
<dbReference type="Proteomes" id="UP000822369">
    <property type="component" value="Unassembled WGS sequence"/>
</dbReference>
<comment type="similarity">
    <text evidence="2 14 15">Belongs to the peptidase M2 family.</text>
</comment>
<keyword evidence="15" id="KW-0482">Metalloprotease</keyword>
<dbReference type="GO" id="GO:0006508">
    <property type="term" value="P:proteolysis"/>
    <property type="evidence" value="ECO:0007669"/>
    <property type="project" value="UniProtKB-KW"/>
</dbReference>
<feature type="chain" id="PRO_5039007994" description="Angiotensin-converting enzyme" evidence="16">
    <location>
        <begin position="26"/>
        <end position="519"/>
    </location>
</feature>
<dbReference type="GO" id="GO:0008237">
    <property type="term" value="F:metallopeptidase activity"/>
    <property type="evidence" value="ECO:0007669"/>
    <property type="project" value="UniProtKB-KW"/>
</dbReference>
<protein>
    <recommendedName>
        <fullName evidence="15">Angiotensin-converting enzyme</fullName>
        <ecNumber evidence="15">3.4.-.-</ecNumber>
    </recommendedName>
</protein>
<keyword evidence="15" id="KW-0121">Carboxypeptidase</keyword>
<organism evidence="17 18">
    <name type="scientific">Nothobranchius furzeri</name>
    <name type="common">Turquoise killifish</name>
    <dbReference type="NCBI Taxonomy" id="105023"/>
    <lineage>
        <taxon>Eukaryota</taxon>
        <taxon>Metazoa</taxon>
        <taxon>Chordata</taxon>
        <taxon>Craniata</taxon>
        <taxon>Vertebrata</taxon>
        <taxon>Euteleostomi</taxon>
        <taxon>Actinopterygii</taxon>
        <taxon>Neopterygii</taxon>
        <taxon>Teleostei</taxon>
        <taxon>Neoteleostei</taxon>
        <taxon>Acanthomorphata</taxon>
        <taxon>Ovalentaria</taxon>
        <taxon>Atherinomorphae</taxon>
        <taxon>Cyprinodontiformes</taxon>
        <taxon>Nothobranchiidae</taxon>
        <taxon>Nothobranchius</taxon>
    </lineage>
</organism>
<evidence type="ECO:0000256" key="16">
    <source>
        <dbReference type="SAM" id="SignalP"/>
    </source>
</evidence>
<comment type="cofactor">
    <cofactor evidence="15">
        <name>Zn(2+)</name>
        <dbReference type="ChEBI" id="CHEBI:29105"/>
    </cofactor>
    <text evidence="15">Binds 1 zinc ion per subunit.</text>
</comment>
<gene>
    <name evidence="17" type="ORF">G4P62_020222</name>
</gene>
<dbReference type="PROSITE" id="PS52011">
    <property type="entry name" value="PEPTIDASE_M2"/>
    <property type="match status" value="1"/>
</dbReference>
<keyword evidence="15" id="KW-0378">Hydrolase</keyword>
<keyword evidence="3 16" id="KW-0732">Signal</keyword>
<dbReference type="PANTHER" id="PTHR10514">
    <property type="entry name" value="ANGIOTENSIN-CONVERTING ENZYME"/>
    <property type="match status" value="1"/>
</dbReference>
<evidence type="ECO:0000256" key="3">
    <source>
        <dbReference type="ARBA" id="ARBA00022729"/>
    </source>
</evidence>
<evidence type="ECO:0000256" key="10">
    <source>
        <dbReference type="PIRSR" id="PIRSR601548-4"/>
    </source>
</evidence>
<comment type="cofactor">
    <cofactor evidence="1">
        <name>chloride</name>
        <dbReference type="ChEBI" id="CHEBI:17996"/>
    </cofactor>
</comment>
<feature type="active site" description="Proton donor 1" evidence="6">
    <location>
        <position position="510"/>
    </location>
</feature>
<dbReference type="EC" id="3.4.-.-" evidence="15"/>
<evidence type="ECO:0000256" key="12">
    <source>
        <dbReference type="PIRSR" id="PIRSR601548-6"/>
    </source>
</evidence>
<keyword evidence="4 10" id="KW-1015">Disulfide bond</keyword>
<evidence type="ECO:0000313" key="17">
    <source>
        <dbReference type="EMBL" id="KAF7199048.1"/>
    </source>
</evidence>
<dbReference type="EMBL" id="JAAVVJ010020662">
    <property type="protein sequence ID" value="KAF7199048.1"/>
    <property type="molecule type" value="Genomic_DNA"/>
</dbReference>
<dbReference type="SUPFAM" id="SSF55486">
    <property type="entry name" value="Metalloproteases ('zincins'), catalytic domain"/>
    <property type="match status" value="1"/>
</dbReference>
<keyword evidence="15" id="KW-0645">Protease</keyword>
<feature type="active site" description="Proton donor 2" evidence="12">
    <location>
        <position position="510"/>
    </location>
</feature>
<keyword evidence="9 15" id="KW-0862">Zinc</keyword>
<evidence type="ECO:0000256" key="8">
    <source>
        <dbReference type="PIRSR" id="PIRSR601548-2"/>
    </source>
</evidence>
<comment type="caution">
    <text evidence="14">Lacks conserved residue(s) required for the propagation of feature annotation.</text>
</comment>
<feature type="binding site" evidence="9">
    <location>
        <position position="384"/>
    </location>
    <ligand>
        <name>Zn(2+)</name>
        <dbReference type="ChEBI" id="CHEBI:29105"/>
        <label>1</label>
        <note>catalytic</note>
    </ligand>
</feature>
<sequence length="519" mass="60692">MGGGGVHRLVKSLLLLLPVLLRCEALRESWQPGNYTNSTADAQRFLRDYNSTAEEVFFFSVSASWNYYTNLTDYNSNLQVSADLEEQAFTEAWGKKAKQVFSNELLDFEDMRLMGGIMLLGPANLPQKEREEYNTILSIMERIYSTTKVHPRPNISWSLEPELTDIMANSRSYKKLLYVWEAWHNDSGVPIKAYYPRFVELSNKASRGDGFNDTGAEWRSWFESPSFEQDIEKLYRAIEPLYLNLHAFVRRKLYNFYGPRYINLKGPIPAHLLGNMWAQTWNNIFDMMVPFPDKPNLDVTAEMVKQGYNATHMFRVAEDFFTSLDLAKMPNEFWEGSMLVKPEDREVECQTSAWDFYNRKDFRIMQCTTVTMEQLITAHREMAHIEYFMQYKDQPVGFRGGANPAFHEAISDLVSLSVWTPKHLHKINLLESVTSDEETDLNFLLNVALEKIAFLPFGYLVDQWRWRVFDGRTPPDKYNSEWWYLRTKYQGICPPTKRTEDQFDPGAKFHIPANYPYIR</sequence>
<keyword evidence="5 7" id="KW-0325">Glycoprotein</keyword>
<feature type="binding site" evidence="13">
    <location>
        <position position="384"/>
    </location>
    <ligand>
        <name>Zn(2+)</name>
        <dbReference type="ChEBI" id="CHEBI:29105"/>
        <label>2</label>
        <note>catalytic</note>
    </ligand>
</feature>
<feature type="signal peptide" evidence="16">
    <location>
        <begin position="1"/>
        <end position="25"/>
    </location>
</feature>
<comment type="caution">
    <text evidence="17">The sequence shown here is derived from an EMBL/GenBank/DDBJ whole genome shotgun (WGS) entry which is preliminary data.</text>
</comment>
<feature type="non-terminal residue" evidence="17">
    <location>
        <position position="1"/>
    </location>
</feature>
<dbReference type="GO" id="GO:0046872">
    <property type="term" value="F:metal ion binding"/>
    <property type="evidence" value="ECO:0007669"/>
    <property type="project" value="UniProtKB-KW"/>
</dbReference>
<dbReference type="GO" id="GO:0008241">
    <property type="term" value="F:peptidyl-dipeptidase activity"/>
    <property type="evidence" value="ECO:0007669"/>
    <property type="project" value="UniProtKB-EC"/>
</dbReference>
<evidence type="ECO:0000256" key="5">
    <source>
        <dbReference type="ARBA" id="ARBA00023180"/>
    </source>
</evidence>
<evidence type="ECO:0000256" key="15">
    <source>
        <dbReference type="RuleBase" id="RU361144"/>
    </source>
</evidence>
<evidence type="ECO:0000256" key="9">
    <source>
        <dbReference type="PIRSR" id="PIRSR601548-3"/>
    </source>
</evidence>
<evidence type="ECO:0000256" key="4">
    <source>
        <dbReference type="ARBA" id="ARBA00023157"/>
    </source>
</evidence>
<dbReference type="PRINTS" id="PR00791">
    <property type="entry name" value="PEPDIPTASEA"/>
</dbReference>
<evidence type="ECO:0000256" key="11">
    <source>
        <dbReference type="PIRSR" id="PIRSR601548-5"/>
    </source>
</evidence>
<feature type="active site" description="Proton acceptor 1" evidence="6">
    <location>
        <position position="381"/>
    </location>
</feature>
<accession>A0A9D2XCC2</accession>
<reference evidence="17" key="1">
    <citation type="submission" date="2020-03" db="EMBL/GenBank/DDBJ databases">
        <title>Intra-Species Differences in Population Size shape Life History and Genome Evolution.</title>
        <authorList>
            <person name="Willemsen D."/>
            <person name="Cui R."/>
            <person name="Valenzano D.R."/>
        </authorList>
    </citation>
    <scope>NUCLEOTIDE SEQUENCE</scope>
    <source>
        <strain evidence="17">GRZ</strain>
        <tissue evidence="17">Whole</tissue>
    </source>
</reference>
<dbReference type="AlphaFoldDB" id="A0A9D2XCC2"/>
<proteinExistence type="inferred from homology"/>
<feature type="active site" description="Proton acceptor 2" evidence="12">
    <location>
        <position position="381"/>
    </location>
</feature>
<name>A0A9D2XCC2_NOTFU</name>